<organism evidence="1 2">
    <name type="scientific">Actinoplanes digitatis</name>
    <dbReference type="NCBI Taxonomy" id="1868"/>
    <lineage>
        <taxon>Bacteria</taxon>
        <taxon>Bacillati</taxon>
        <taxon>Actinomycetota</taxon>
        <taxon>Actinomycetes</taxon>
        <taxon>Micromonosporales</taxon>
        <taxon>Micromonosporaceae</taxon>
        <taxon>Actinoplanes</taxon>
    </lineage>
</organism>
<evidence type="ECO:0000313" key="2">
    <source>
        <dbReference type="Proteomes" id="UP000578112"/>
    </source>
</evidence>
<dbReference type="AlphaFoldDB" id="A0A7W7MTC6"/>
<name>A0A7W7MTC6_9ACTN</name>
<dbReference type="RefSeq" id="WP_184997391.1">
    <property type="nucleotide sequence ID" value="NZ_BOMK01000044.1"/>
</dbReference>
<reference evidence="1 2" key="1">
    <citation type="submission" date="2020-08" db="EMBL/GenBank/DDBJ databases">
        <title>Sequencing the genomes of 1000 actinobacteria strains.</title>
        <authorList>
            <person name="Klenk H.-P."/>
        </authorList>
    </citation>
    <scope>NUCLEOTIDE SEQUENCE [LARGE SCALE GENOMIC DNA]</scope>
    <source>
        <strain evidence="1 2">DSM 43149</strain>
    </source>
</reference>
<dbReference type="Proteomes" id="UP000578112">
    <property type="component" value="Unassembled WGS sequence"/>
</dbReference>
<gene>
    <name evidence="1" type="ORF">BJ971_006807</name>
</gene>
<evidence type="ECO:0000313" key="1">
    <source>
        <dbReference type="EMBL" id="MBB4766251.1"/>
    </source>
</evidence>
<keyword evidence="2" id="KW-1185">Reference proteome</keyword>
<comment type="caution">
    <text evidence="1">The sequence shown here is derived from an EMBL/GenBank/DDBJ whole genome shotgun (WGS) entry which is preliminary data.</text>
</comment>
<accession>A0A7W7MTC6</accession>
<sequence length="125" mass="13433">MGDGSINVETGGLDRFAGDVGFYAVEVDPMDVERARRSFSAGITFGQRNASVPLLRTKENYGKALANSLTNLGRFVEAAKILADAAEQAARDFRTVDDRSARDINHLLTAATERARTARDGGTTP</sequence>
<proteinExistence type="predicted"/>
<dbReference type="EMBL" id="JACHNH010000001">
    <property type="protein sequence ID" value="MBB4766251.1"/>
    <property type="molecule type" value="Genomic_DNA"/>
</dbReference>
<protein>
    <submittedName>
        <fullName evidence="1">Uncharacterized protein</fullName>
    </submittedName>
</protein>